<dbReference type="AlphaFoldDB" id="A0A2N0QJR3"/>
<dbReference type="PANTHER" id="PTHR42941">
    <property type="entry name" value="SLL1037 PROTEIN"/>
    <property type="match status" value="1"/>
</dbReference>
<dbReference type="VEuPathDB" id="FungiDB:RhiirA1_484052"/>
<evidence type="ECO:0008006" key="3">
    <source>
        <dbReference type="Google" id="ProtNLM"/>
    </source>
</evidence>
<accession>A0A2N0QJR3</accession>
<dbReference type="EMBL" id="LLXH01007904">
    <property type="protein sequence ID" value="PKC51298.1"/>
    <property type="molecule type" value="Genomic_DNA"/>
</dbReference>
<reference evidence="1 2" key="1">
    <citation type="submission" date="2017-10" db="EMBL/GenBank/DDBJ databases">
        <title>Extensive intraspecific genome diversity in a model arbuscular mycorrhizal fungus.</title>
        <authorList>
            <person name="Chen E.C.H."/>
            <person name="Morin E."/>
            <person name="Baudet D."/>
            <person name="Noel J."/>
            <person name="Ndikumana S."/>
            <person name="Charron P."/>
            <person name="St-Onge C."/>
            <person name="Giorgi J."/>
            <person name="Grigoriev I.V."/>
            <person name="Roux C."/>
            <person name="Martin F.M."/>
            <person name="Corradi N."/>
        </authorList>
    </citation>
    <scope>NUCLEOTIDE SEQUENCE [LARGE SCALE GENOMIC DNA]</scope>
    <source>
        <strain evidence="1 2">A1</strain>
    </source>
</reference>
<dbReference type="Proteomes" id="UP000232688">
    <property type="component" value="Unassembled WGS sequence"/>
</dbReference>
<reference evidence="1 2" key="2">
    <citation type="submission" date="2017-10" db="EMBL/GenBank/DDBJ databases">
        <title>Genome analyses suggest a sexual origin of heterokaryosis in a supposedly ancient asexual fungus.</title>
        <authorList>
            <person name="Corradi N."/>
            <person name="Sedzielewska K."/>
            <person name="Noel J."/>
            <person name="Charron P."/>
            <person name="Farinelli L."/>
            <person name="Marton T."/>
            <person name="Kruger M."/>
            <person name="Pelin A."/>
            <person name="Brachmann A."/>
            <person name="Corradi N."/>
        </authorList>
    </citation>
    <scope>NUCLEOTIDE SEQUENCE [LARGE SCALE GENOMIC DNA]</scope>
    <source>
        <strain evidence="1 2">A1</strain>
    </source>
</reference>
<organism evidence="1 2">
    <name type="scientific">Rhizophagus irregularis</name>
    <dbReference type="NCBI Taxonomy" id="588596"/>
    <lineage>
        <taxon>Eukaryota</taxon>
        <taxon>Fungi</taxon>
        <taxon>Fungi incertae sedis</taxon>
        <taxon>Mucoromycota</taxon>
        <taxon>Glomeromycotina</taxon>
        <taxon>Glomeromycetes</taxon>
        <taxon>Glomerales</taxon>
        <taxon>Glomeraceae</taxon>
        <taxon>Rhizophagus</taxon>
    </lineage>
</organism>
<dbReference type="Gene3D" id="3.40.190.10">
    <property type="entry name" value="Periplasmic binding protein-like II"/>
    <property type="match status" value="1"/>
</dbReference>
<proteinExistence type="predicted"/>
<dbReference type="NCBIfam" id="TIGR02122">
    <property type="entry name" value="TRAP_TAXI"/>
    <property type="match status" value="1"/>
</dbReference>
<comment type="caution">
    <text evidence="1">The sequence shown here is derived from an EMBL/GenBank/DDBJ whole genome shotgun (WGS) entry which is preliminary data.</text>
</comment>
<sequence>EALGATADVRIVPVAADKAEALIAKYPYYAVDTIPAGTYGLESEVPTVSVLAMLATTTDLPEEVAYGITKAIYANTDKISHAKGSLIKAETALNGVGIEVHPGAQKFFDEQ</sequence>
<name>A0A2N0QJR3_9GLOM</name>
<dbReference type="Pfam" id="PF16868">
    <property type="entry name" value="NMT1_3"/>
    <property type="match status" value="1"/>
</dbReference>
<dbReference type="PANTHER" id="PTHR42941:SF1">
    <property type="entry name" value="SLL1037 PROTEIN"/>
    <property type="match status" value="1"/>
</dbReference>
<gene>
    <name evidence="1" type="ORF">RhiirA1_484052</name>
</gene>
<dbReference type="InterPro" id="IPR011852">
    <property type="entry name" value="TRAP_TAXI"/>
</dbReference>
<protein>
    <recommendedName>
        <fullName evidence="3">TAXI family TRAP transporter solute-binding subunit</fullName>
    </recommendedName>
</protein>
<dbReference type="SUPFAM" id="SSF53850">
    <property type="entry name" value="Periplasmic binding protein-like II"/>
    <property type="match status" value="1"/>
</dbReference>
<evidence type="ECO:0000313" key="2">
    <source>
        <dbReference type="Proteomes" id="UP000232688"/>
    </source>
</evidence>
<feature type="non-terminal residue" evidence="1">
    <location>
        <position position="1"/>
    </location>
</feature>
<evidence type="ECO:0000313" key="1">
    <source>
        <dbReference type="EMBL" id="PKC51298.1"/>
    </source>
</evidence>